<dbReference type="InterPro" id="IPR001362">
    <property type="entry name" value="Glyco_hydro_32"/>
</dbReference>
<dbReference type="InterPro" id="IPR018053">
    <property type="entry name" value="Glyco_hydro_32_AS"/>
</dbReference>
<reference evidence="7 8" key="1">
    <citation type="submission" date="2024-10" db="EMBL/GenBank/DDBJ databases">
        <authorList>
            <person name="Kim D."/>
        </authorList>
    </citation>
    <scope>NUCLEOTIDE SEQUENCE [LARGE SCALE GENOMIC DNA]</scope>
    <source>
        <strain evidence="7">BH-2024</strain>
    </source>
</reference>
<evidence type="ECO:0000259" key="6">
    <source>
        <dbReference type="Pfam" id="PF00251"/>
    </source>
</evidence>
<evidence type="ECO:0000256" key="5">
    <source>
        <dbReference type="SAM" id="SignalP"/>
    </source>
</evidence>
<protein>
    <recommendedName>
        <fullName evidence="2">beta-fructofuranosidase</fullName>
        <ecNumber evidence="2">3.2.1.26</ecNumber>
    </recommendedName>
</protein>
<dbReference type="EC" id="3.2.1.26" evidence="2"/>
<evidence type="ECO:0000313" key="8">
    <source>
        <dbReference type="Proteomes" id="UP001620626"/>
    </source>
</evidence>
<dbReference type="Proteomes" id="UP001620626">
    <property type="component" value="Unassembled WGS sequence"/>
</dbReference>
<keyword evidence="8" id="KW-1185">Reference proteome</keyword>
<dbReference type="PROSITE" id="PS00609">
    <property type="entry name" value="GLYCOSYL_HYDROL_F32"/>
    <property type="match status" value="1"/>
</dbReference>
<gene>
    <name evidence="7" type="ORF">niasHT_008240</name>
</gene>
<dbReference type="AlphaFoldDB" id="A0ABD2LUH0"/>
<sequence>MITLQYLIGFLFAALLAHFVNSCWLMDKNVAWWCCKCWDSGKSVDEEIVNAQQQLQLPQQQQMMLSGAKFGQKQPNLFQRDNRIYALQDNAIFDDQDQQQLYNSRISQLGGSNTSGIVTVPVQLYASSILHIWLKTRSAAQEMPARIRLRHPAMDNITLAKTDQFIEYEFHELALQLEGPANLDWAKEDTRVSYIYVFEPDTVLERGIRPAFISNAARFPDVREGYHFRPPLGWMNDPNGFSKFGDHFHLFYQHYPHALHWNAMYWGHAVSRDLINWVHQPIFLLPDPAVALEHDGIGGIYSGSAVVVTDAVSGRPKMNVYYTDSLNDRVPWQFQRAVTTMNGIMPDRAATTLIPDVPPGVGLMPDFRDPSVFMGPDGRWKMVLSSKDNQGGVVLLYETTDKQAMANWRFLNVLHRDSRINTSVVECAALLPLPAPVGGRTSSTVPLWVLLYGQLDAFDPRTGRRNMSPAFVGTFDGRQFRALFEQELDFATGSYAFQGFYEQSLDQTLMIGWLANWRDYDAETKSDFPTSMTVSRQMLLSRDGTALLTPPIDLRSLRMRRLDDGHLLQSGQTVQLPTGTAEIRLIIRQEVLQLHDATVQLEVDHPKTETAPGVLIAPEGLEILPGKSHSTAQRLIALGARPTEVHILLDTGSIEVFADGGRWTGTHRFEGFDRFSAIRLRGELSAVVRSEVWALKGAEFRGRLGPQQF</sequence>
<dbReference type="Gene3D" id="2.115.10.20">
    <property type="entry name" value="Glycosyl hydrolase domain, family 43"/>
    <property type="match status" value="1"/>
</dbReference>
<evidence type="ECO:0000256" key="2">
    <source>
        <dbReference type="ARBA" id="ARBA00012758"/>
    </source>
</evidence>
<dbReference type="InterPro" id="IPR023296">
    <property type="entry name" value="Glyco_hydro_beta-prop_sf"/>
</dbReference>
<feature type="signal peptide" evidence="5">
    <location>
        <begin position="1"/>
        <end position="22"/>
    </location>
</feature>
<evidence type="ECO:0000256" key="4">
    <source>
        <dbReference type="ARBA" id="ARBA00023295"/>
    </source>
</evidence>
<dbReference type="PANTHER" id="PTHR43101:SF1">
    <property type="entry name" value="BETA-FRUCTOSIDASE"/>
    <property type="match status" value="1"/>
</dbReference>
<dbReference type="Gene3D" id="2.60.120.560">
    <property type="entry name" value="Exo-inulinase, domain 1"/>
    <property type="match status" value="1"/>
</dbReference>
<evidence type="ECO:0000313" key="7">
    <source>
        <dbReference type="EMBL" id="KAL3118893.1"/>
    </source>
</evidence>
<feature type="domain" description="Glycosyl hydrolase family 32 N-terminal" evidence="6">
    <location>
        <begin position="227"/>
        <end position="550"/>
    </location>
</feature>
<dbReference type="EMBL" id="JBICBT010000261">
    <property type="protein sequence ID" value="KAL3118893.1"/>
    <property type="molecule type" value="Genomic_DNA"/>
</dbReference>
<keyword evidence="4" id="KW-0326">Glycosidase</keyword>
<name>A0ABD2LUH0_9BILA</name>
<comment type="similarity">
    <text evidence="1">Belongs to the glycosyl hydrolase 32 family.</text>
</comment>
<organism evidence="7 8">
    <name type="scientific">Heterodera trifolii</name>
    <dbReference type="NCBI Taxonomy" id="157864"/>
    <lineage>
        <taxon>Eukaryota</taxon>
        <taxon>Metazoa</taxon>
        <taxon>Ecdysozoa</taxon>
        <taxon>Nematoda</taxon>
        <taxon>Chromadorea</taxon>
        <taxon>Rhabditida</taxon>
        <taxon>Tylenchina</taxon>
        <taxon>Tylenchomorpha</taxon>
        <taxon>Tylenchoidea</taxon>
        <taxon>Heteroderidae</taxon>
        <taxon>Heteroderinae</taxon>
        <taxon>Heterodera</taxon>
    </lineage>
</organism>
<dbReference type="Pfam" id="PF00251">
    <property type="entry name" value="Glyco_hydro_32N"/>
    <property type="match status" value="1"/>
</dbReference>
<feature type="chain" id="PRO_5044892192" description="beta-fructofuranosidase" evidence="5">
    <location>
        <begin position="23"/>
        <end position="709"/>
    </location>
</feature>
<evidence type="ECO:0000256" key="3">
    <source>
        <dbReference type="ARBA" id="ARBA00022801"/>
    </source>
</evidence>
<keyword evidence="3" id="KW-0378">Hydrolase</keyword>
<proteinExistence type="inferred from homology"/>
<dbReference type="SUPFAM" id="SSF75005">
    <property type="entry name" value="Arabinanase/levansucrase/invertase"/>
    <property type="match status" value="1"/>
</dbReference>
<dbReference type="InterPro" id="IPR051214">
    <property type="entry name" value="GH32_Enzymes"/>
</dbReference>
<evidence type="ECO:0000256" key="1">
    <source>
        <dbReference type="ARBA" id="ARBA00009902"/>
    </source>
</evidence>
<accession>A0ABD2LUH0</accession>
<dbReference type="PANTHER" id="PTHR43101">
    <property type="entry name" value="BETA-FRUCTOSIDASE"/>
    <property type="match status" value="1"/>
</dbReference>
<dbReference type="GO" id="GO:0004564">
    <property type="term" value="F:beta-fructofuranosidase activity"/>
    <property type="evidence" value="ECO:0007669"/>
    <property type="project" value="UniProtKB-EC"/>
</dbReference>
<comment type="caution">
    <text evidence="7">The sequence shown here is derived from an EMBL/GenBank/DDBJ whole genome shotgun (WGS) entry which is preliminary data.</text>
</comment>
<keyword evidence="5" id="KW-0732">Signal</keyword>
<dbReference type="SMART" id="SM00640">
    <property type="entry name" value="Glyco_32"/>
    <property type="match status" value="1"/>
</dbReference>
<dbReference type="InterPro" id="IPR013148">
    <property type="entry name" value="Glyco_hydro_32_N"/>
</dbReference>